<dbReference type="InterPro" id="IPR036890">
    <property type="entry name" value="HATPase_C_sf"/>
</dbReference>
<dbReference type="SMART" id="SM00331">
    <property type="entry name" value="PP2C_SIG"/>
    <property type="match status" value="1"/>
</dbReference>
<dbReference type="Gene3D" id="3.30.565.10">
    <property type="entry name" value="Histidine kinase-like ATPase, C-terminal domain"/>
    <property type="match status" value="1"/>
</dbReference>
<dbReference type="Gene3D" id="3.60.40.10">
    <property type="entry name" value="PPM-type phosphatase domain"/>
    <property type="match status" value="1"/>
</dbReference>
<dbReference type="Pfam" id="PF07228">
    <property type="entry name" value="SpoIIE"/>
    <property type="match status" value="1"/>
</dbReference>
<dbReference type="Pfam" id="PF13581">
    <property type="entry name" value="HATPase_c_2"/>
    <property type="match status" value="1"/>
</dbReference>
<gene>
    <name evidence="2" type="ORF">SVA_1823</name>
</gene>
<name>A0A1B4VDN0_9GAMM</name>
<dbReference type="InterPro" id="IPR039248">
    <property type="entry name" value="Ptase_RsbX"/>
</dbReference>
<evidence type="ECO:0000313" key="2">
    <source>
        <dbReference type="EMBL" id="BAU48377.1"/>
    </source>
</evidence>
<feature type="domain" description="PPM-type phosphatase" evidence="1">
    <location>
        <begin position="144"/>
        <end position="337"/>
    </location>
</feature>
<dbReference type="KEGG" id="sva:SVA_1823"/>
<dbReference type="AlphaFoldDB" id="A0A1B4VDN0"/>
<proteinExistence type="predicted"/>
<protein>
    <submittedName>
        <fullName evidence="2">Anti-sigma regulatory factor</fullName>
    </submittedName>
</protein>
<dbReference type="Proteomes" id="UP000218899">
    <property type="component" value="Chromosome"/>
</dbReference>
<dbReference type="EMBL" id="AP014936">
    <property type="protein sequence ID" value="BAU48377.1"/>
    <property type="molecule type" value="Genomic_DNA"/>
</dbReference>
<accession>A0A1B4VDN0</accession>
<keyword evidence="3" id="KW-1185">Reference proteome</keyword>
<evidence type="ECO:0000259" key="1">
    <source>
        <dbReference type="SMART" id="SM00331"/>
    </source>
</evidence>
<dbReference type="PANTHER" id="PTHR35801">
    <property type="entry name" value="PHOSPHOSERINE PHOSPHATASE RSBX"/>
    <property type="match status" value="1"/>
</dbReference>
<evidence type="ECO:0000313" key="3">
    <source>
        <dbReference type="Proteomes" id="UP000218899"/>
    </source>
</evidence>
<organism evidence="2 3">
    <name type="scientific">Sulfurifustis variabilis</name>
    <dbReference type="NCBI Taxonomy" id="1675686"/>
    <lineage>
        <taxon>Bacteria</taxon>
        <taxon>Pseudomonadati</taxon>
        <taxon>Pseudomonadota</taxon>
        <taxon>Gammaproteobacteria</taxon>
        <taxon>Acidiferrobacterales</taxon>
        <taxon>Acidiferrobacteraceae</taxon>
        <taxon>Sulfurifustis</taxon>
    </lineage>
</organism>
<dbReference type="InterPro" id="IPR001932">
    <property type="entry name" value="PPM-type_phosphatase-like_dom"/>
</dbReference>
<dbReference type="SUPFAM" id="SSF55874">
    <property type="entry name" value="ATPase domain of HSP90 chaperone/DNA topoisomerase II/histidine kinase"/>
    <property type="match status" value="1"/>
</dbReference>
<dbReference type="InterPro" id="IPR003594">
    <property type="entry name" value="HATPase_dom"/>
</dbReference>
<sequence length="340" mass="35546">MTRVSLAIPIEEESRVGEARRAAQRLAAAAGFDENAAGKAALAATEMATNIVKHAGAGELVLRRIDELGARGIEMLALDRGRGIRNVAESMRDGHSTAGSPGTGLGALERLADAFEVWSVPDGGTAVLVRLWLAPPRGGARAGHAVGAVNVPCPGEAVCGDSWIVEQSGDSLFALVADGLGHGERAAEAADEAARVFAARRAGGGLPDLMGRIDDALRKTRGAAIGLAEIDRARRLIRYVGVGNIAGSIVTANAHARSRSVVSLNGTVGGGVRKVQEFTYPCENGALLVLHSDGLRGLWSLDRYPGLLRRDPALIAGVLYRDYRRSRDDVTVVVLRTDGG</sequence>
<dbReference type="SUPFAM" id="SSF81606">
    <property type="entry name" value="PP2C-like"/>
    <property type="match status" value="1"/>
</dbReference>
<reference evidence="2 3" key="1">
    <citation type="submission" date="2015-08" db="EMBL/GenBank/DDBJ databases">
        <title>Complete genome sequence of Sulfurifustis variabilis.</title>
        <authorList>
            <person name="Miura A."/>
            <person name="Kojima H."/>
            <person name="Fukui M."/>
        </authorList>
    </citation>
    <scope>NUCLEOTIDE SEQUENCE [LARGE SCALE GENOMIC DNA]</scope>
    <source>
        <strain evidence="3">skN76</strain>
    </source>
</reference>
<dbReference type="RefSeq" id="WP_096460894.1">
    <property type="nucleotide sequence ID" value="NZ_AP014936.1"/>
</dbReference>
<dbReference type="PANTHER" id="PTHR35801:SF1">
    <property type="entry name" value="PHOSPHOSERINE PHOSPHATASE RSBX"/>
    <property type="match status" value="1"/>
</dbReference>
<dbReference type="InterPro" id="IPR036457">
    <property type="entry name" value="PPM-type-like_dom_sf"/>
</dbReference>
<dbReference type="OrthoDB" id="479131at2"/>